<dbReference type="CTD" id="7942"/>
<evidence type="ECO:0000256" key="5">
    <source>
        <dbReference type="ARBA" id="ARBA00023125"/>
    </source>
</evidence>
<keyword evidence="12" id="KW-1185">Reference proteome</keyword>
<feature type="region of interest" description="Disordered" evidence="10">
    <location>
        <begin position="453"/>
        <end position="475"/>
    </location>
</feature>
<evidence type="ECO:0000259" key="11">
    <source>
        <dbReference type="PROSITE" id="PS50888"/>
    </source>
</evidence>
<sequence length="475" mass="53093">MYSQFFLSPIGDCGCELQHPCCFAAAQLPLVDVVSSLVLPPIMASRIGLRMQLMREQAQQEEQRERVQQQHQQHFLQQHHIVPVTASPAISTPASFQAPPPVPVEVLEVQTHLENPTIYHLQQSRDKKVRDYLSDTYGNKFAAHLNPLRLSPKPPPAPASPAHRAARLSSSAGNSAPNSPMARMNLCSNVEMDDVIDNIMSLDDMFGYPEPAISMPNTLPFSSSHLGLYSDNPRLSDTVVGVTSNSCPADLAIKRELTDAENRALVRERQKKDTHNMIERRRRFNINDRIKELGTLIPKTNELSDTRWNKGTILRASVDYIKHMQKEQQKSRELETHSRQLELANKQLLLRIQELERQAQMHGLPASSPHGLSPADHMKQESNSIPSIQQQLVATSQASFQMDYPAPLGYQSNTSVDTSFPSLSRTELDLMLMEDTMLTSDPLMACDPVMSTLSPDTSKASSRRSSFSIDEVDGL</sequence>
<comment type="similarity">
    <text evidence="3">Belongs to the MiT/TFE family.</text>
</comment>
<feature type="region of interest" description="Disordered" evidence="10">
    <location>
        <begin position="362"/>
        <end position="381"/>
    </location>
</feature>
<proteinExistence type="inferred from homology"/>
<dbReference type="CDD" id="cd18927">
    <property type="entry name" value="bHLHzip_TFEB"/>
    <property type="match status" value="1"/>
</dbReference>
<dbReference type="Pfam" id="PF15951">
    <property type="entry name" value="MITF_TFEB_C_3_N"/>
    <property type="match status" value="1"/>
</dbReference>
<dbReference type="PANTHER" id="PTHR45776:SF5">
    <property type="entry name" value="TRANSCRIPTION FACTOR EB"/>
    <property type="match status" value="1"/>
</dbReference>
<evidence type="ECO:0000256" key="3">
    <source>
        <dbReference type="ARBA" id="ARBA00008289"/>
    </source>
</evidence>
<dbReference type="GO" id="GO:0046983">
    <property type="term" value="F:protein dimerization activity"/>
    <property type="evidence" value="ECO:0007669"/>
    <property type="project" value="InterPro"/>
</dbReference>
<dbReference type="Proteomes" id="UP000008143">
    <property type="component" value="Chromosome 2"/>
</dbReference>
<dbReference type="Xenbase" id="XB-GENE-982675">
    <property type="gene designation" value="tfeb"/>
</dbReference>
<dbReference type="OrthoDB" id="6242697at2759"/>
<keyword evidence="7" id="KW-0804">Transcription</keyword>
<evidence type="ECO:0000313" key="14">
    <source>
        <dbReference type="Xenbase" id="XB-GENE-982675"/>
    </source>
</evidence>
<dbReference type="AGR" id="Xenbase:XB-GENE-982675"/>
<dbReference type="InterPro" id="IPR011598">
    <property type="entry name" value="bHLH_dom"/>
</dbReference>
<dbReference type="GO" id="GO:0006357">
    <property type="term" value="P:regulation of transcription by RNA polymerase II"/>
    <property type="evidence" value="ECO:0000318"/>
    <property type="project" value="GO_Central"/>
</dbReference>
<evidence type="ECO:0000256" key="10">
    <source>
        <dbReference type="SAM" id="MobiDB-lite"/>
    </source>
</evidence>
<dbReference type="GO" id="GO:0045893">
    <property type="term" value="P:positive regulation of DNA-templated transcription"/>
    <property type="evidence" value="ECO:0007669"/>
    <property type="project" value="InterPro"/>
</dbReference>
<dbReference type="Gene3D" id="4.10.280.10">
    <property type="entry name" value="Helix-loop-helix DNA-binding domain"/>
    <property type="match status" value="1"/>
</dbReference>
<feature type="compositionally biased region" description="Low complexity" evidence="10">
    <location>
        <begin position="454"/>
        <end position="468"/>
    </location>
</feature>
<dbReference type="GO" id="GO:0005737">
    <property type="term" value="C:cytoplasm"/>
    <property type="evidence" value="ECO:0007669"/>
    <property type="project" value="UniProtKB-SubCell"/>
</dbReference>
<dbReference type="Pfam" id="PF00010">
    <property type="entry name" value="HLH"/>
    <property type="match status" value="1"/>
</dbReference>
<protein>
    <submittedName>
        <fullName evidence="13">Transcription factor EB isoform X1</fullName>
    </submittedName>
</protein>
<dbReference type="InterPro" id="IPR021802">
    <property type="entry name" value="MiT/TFE_C"/>
</dbReference>
<evidence type="ECO:0000313" key="13">
    <source>
        <dbReference type="RefSeq" id="XP_031752001.1"/>
    </source>
</evidence>
<gene>
    <name evidence="13 14" type="primary">tfeb</name>
    <name evidence="13" type="synonym">alphatfeb</name>
    <name evidence="13" type="synonym">tcfeb</name>
</gene>
<dbReference type="PROSITE" id="PS50888">
    <property type="entry name" value="BHLH"/>
    <property type="match status" value="1"/>
</dbReference>
<keyword evidence="6" id="KW-0010">Activator</keyword>
<organism evidence="12 13">
    <name type="scientific">Xenopus tropicalis</name>
    <name type="common">Western clawed frog</name>
    <name type="synonym">Silurana tropicalis</name>
    <dbReference type="NCBI Taxonomy" id="8364"/>
    <lineage>
        <taxon>Eukaryota</taxon>
        <taxon>Metazoa</taxon>
        <taxon>Chordata</taxon>
        <taxon>Craniata</taxon>
        <taxon>Vertebrata</taxon>
        <taxon>Euteleostomi</taxon>
        <taxon>Amphibia</taxon>
        <taxon>Batrachia</taxon>
        <taxon>Anura</taxon>
        <taxon>Pipoidea</taxon>
        <taxon>Pipidae</taxon>
        <taxon>Xenopodinae</taxon>
        <taxon>Xenopus</taxon>
        <taxon>Silurana</taxon>
    </lineage>
</organism>
<dbReference type="FunFam" id="4.10.280.10:FF:000003">
    <property type="entry name" value="microphthalmia-associated transcription factor isoform X1"/>
    <property type="match status" value="1"/>
</dbReference>
<feature type="coiled-coil region" evidence="9">
    <location>
        <begin position="324"/>
        <end position="358"/>
    </location>
</feature>
<dbReference type="GeneID" id="780105"/>
<name>A0A8J1J5S8_XENTR</name>
<evidence type="ECO:0000256" key="4">
    <source>
        <dbReference type="ARBA" id="ARBA00023015"/>
    </source>
</evidence>
<dbReference type="AlphaFoldDB" id="A0A8J1J5S8"/>
<dbReference type="SMART" id="SM00353">
    <property type="entry name" value="HLH"/>
    <property type="match status" value="1"/>
</dbReference>
<dbReference type="RefSeq" id="XP_031752001.1">
    <property type="nucleotide sequence ID" value="XM_031896141.1"/>
</dbReference>
<accession>A0A8J1J5S8</accession>
<dbReference type="InterPro" id="IPR031867">
    <property type="entry name" value="MiT/TFE_N"/>
</dbReference>
<dbReference type="PANTHER" id="PTHR45776">
    <property type="entry name" value="MIP04163P"/>
    <property type="match status" value="1"/>
</dbReference>
<comment type="subcellular location">
    <subcellularLocation>
        <location evidence="2">Cytoplasm</location>
    </subcellularLocation>
    <subcellularLocation>
        <location evidence="1">Nucleus</location>
    </subcellularLocation>
</comment>
<reference evidence="13" key="1">
    <citation type="submission" date="2025-08" db="UniProtKB">
        <authorList>
            <consortium name="RefSeq"/>
        </authorList>
    </citation>
    <scope>IDENTIFICATION</scope>
    <source>
        <strain evidence="13">Nigerian</strain>
        <tissue evidence="13">Liver and blood</tissue>
    </source>
</reference>
<keyword evidence="5" id="KW-0238">DNA-binding</keyword>
<evidence type="ECO:0000256" key="8">
    <source>
        <dbReference type="ARBA" id="ARBA00023242"/>
    </source>
</evidence>
<evidence type="ECO:0000256" key="2">
    <source>
        <dbReference type="ARBA" id="ARBA00004496"/>
    </source>
</evidence>
<evidence type="ECO:0000313" key="12">
    <source>
        <dbReference type="Proteomes" id="UP000008143"/>
    </source>
</evidence>
<dbReference type="GO" id="GO:0000981">
    <property type="term" value="F:DNA-binding transcription factor activity, RNA polymerase II-specific"/>
    <property type="evidence" value="ECO:0000318"/>
    <property type="project" value="GO_Central"/>
</dbReference>
<keyword evidence="9" id="KW-0175">Coiled coil</keyword>
<dbReference type="InterPro" id="IPR036638">
    <property type="entry name" value="HLH_DNA-bd_sf"/>
</dbReference>
<dbReference type="InterPro" id="IPR024098">
    <property type="entry name" value="bHLHzip_TFEB"/>
</dbReference>
<feature type="region of interest" description="Disordered" evidence="10">
    <location>
        <begin position="146"/>
        <end position="180"/>
    </location>
</feature>
<dbReference type="SUPFAM" id="SSF47459">
    <property type="entry name" value="HLH, helix-loop-helix DNA-binding domain"/>
    <property type="match status" value="1"/>
</dbReference>
<dbReference type="Pfam" id="PF11851">
    <property type="entry name" value="DUF3371"/>
    <property type="match status" value="1"/>
</dbReference>
<evidence type="ECO:0000256" key="1">
    <source>
        <dbReference type="ARBA" id="ARBA00004123"/>
    </source>
</evidence>
<dbReference type="GO" id="GO:0006959">
    <property type="term" value="P:humoral immune response"/>
    <property type="evidence" value="ECO:0007669"/>
    <property type="project" value="InterPro"/>
</dbReference>
<dbReference type="GO" id="GO:0005634">
    <property type="term" value="C:nucleus"/>
    <property type="evidence" value="ECO:0000318"/>
    <property type="project" value="GO_Central"/>
</dbReference>
<evidence type="ECO:0000256" key="7">
    <source>
        <dbReference type="ARBA" id="ARBA00023163"/>
    </source>
</evidence>
<feature type="compositionally biased region" description="Low complexity" evidence="10">
    <location>
        <begin position="160"/>
        <end position="180"/>
    </location>
</feature>
<dbReference type="GO" id="GO:0000978">
    <property type="term" value="F:RNA polymerase II cis-regulatory region sequence-specific DNA binding"/>
    <property type="evidence" value="ECO:0000318"/>
    <property type="project" value="GO_Central"/>
</dbReference>
<feature type="domain" description="BHLH" evidence="11">
    <location>
        <begin position="270"/>
        <end position="324"/>
    </location>
</feature>
<evidence type="ECO:0000256" key="9">
    <source>
        <dbReference type="SAM" id="Coils"/>
    </source>
</evidence>
<evidence type="ECO:0000256" key="6">
    <source>
        <dbReference type="ARBA" id="ARBA00023159"/>
    </source>
</evidence>
<keyword evidence="4" id="KW-0805">Transcription regulation</keyword>
<dbReference type="OMA" id="PIMASRI"/>
<keyword evidence="8" id="KW-0539">Nucleus</keyword>